<evidence type="ECO:0000313" key="8">
    <source>
        <dbReference type="Proteomes" id="UP000322726"/>
    </source>
</evidence>
<dbReference type="InterPro" id="IPR001584">
    <property type="entry name" value="Integrase_cat-core"/>
</dbReference>
<feature type="domain" description="Integrase catalytic" evidence="6">
    <location>
        <begin position="114"/>
        <end position="301"/>
    </location>
</feature>
<dbReference type="OrthoDB" id="9798623at2"/>
<evidence type="ECO:0000313" key="7">
    <source>
        <dbReference type="EMBL" id="QEP35589.1"/>
    </source>
</evidence>
<dbReference type="GO" id="GO:0015074">
    <property type="term" value="P:DNA integration"/>
    <property type="evidence" value="ECO:0007669"/>
    <property type="project" value="InterPro"/>
</dbReference>
<evidence type="ECO:0000259" key="5">
    <source>
        <dbReference type="PROSITE" id="PS50531"/>
    </source>
</evidence>
<dbReference type="GO" id="GO:0003677">
    <property type="term" value="F:DNA binding"/>
    <property type="evidence" value="ECO:0007669"/>
    <property type="project" value="UniProtKB-KW"/>
</dbReference>
<dbReference type="AlphaFoldDB" id="A0A5C2HB47"/>
<dbReference type="NCBIfam" id="NF033546">
    <property type="entry name" value="transpos_IS21"/>
    <property type="match status" value="1"/>
</dbReference>
<sequence>MIDKEEFTVIHTLHKRGYSIRAISKIVGLNRRTVSKRLKEKELKPYKKCEYKSKLDPYKKYILQRVQQASPDKIPSSVIYEEIKNYGYDGKIRILQTFLSSLKTSSTPEEVIRFETKPSYQAQVDWTIIRAGKNPIYGFVMVLGFSRMAFVYFTDNMRQETWQNCHVKAFEYFGGVPQTLLYDNLKSVVIQRDKYGKNQHGFNNDFLEFAKDNFIPKLCKVYRAKTWNEMEFCKIKGKVERFNLYLKRNFYVPLKASLKGSSITIDTNLLNSKIFTWLETANARVHDTTKKKPIEMFKEEKHLLQPFYSSVKEVKTKNKDKKINGSIDLEKLNIDIKYHTTISDYEKVLGASYATA</sequence>
<dbReference type="GO" id="GO:0032196">
    <property type="term" value="P:transposition"/>
    <property type="evidence" value="ECO:0007669"/>
    <property type="project" value="UniProtKB-KW"/>
</dbReference>
<dbReference type="InterPro" id="IPR012337">
    <property type="entry name" value="RNaseH-like_sf"/>
</dbReference>
<evidence type="ECO:0000256" key="1">
    <source>
        <dbReference type="ARBA" id="ARBA00009277"/>
    </source>
</evidence>
<reference evidence="7 8" key="3">
    <citation type="submission" date="2019-09" db="EMBL/GenBank/DDBJ databases">
        <title>Taxonomic note: a critical rebuttal of the proposed division of the genus Arcobacter into six genera, emended descriptions of Arcobacter anaerophilus and the genus Arcobacter, and an assessment of genus-level boundaries for Epsilonproteobacteria using in silico genomic comparator tools.</title>
        <authorList>
            <person name="On S.L.W."/>
            <person name="Miller W.G."/>
            <person name="Biggs P."/>
            <person name="Cornelius A."/>
            <person name="Vandamme P."/>
        </authorList>
    </citation>
    <scope>NUCLEOTIDE SEQUENCE [LARGE SCALE GENOMIC DNA]</scope>
    <source>
        <strain evidence="7 8">LMG 26638</strain>
    </source>
</reference>
<protein>
    <submittedName>
        <fullName evidence="7">Transposase, IS21 family</fullName>
    </submittedName>
</protein>
<evidence type="ECO:0000256" key="3">
    <source>
        <dbReference type="ARBA" id="ARBA00023125"/>
    </source>
</evidence>
<dbReference type="EMBL" id="CP035928">
    <property type="protein sequence ID" value="QEP35589.1"/>
    <property type="molecule type" value="Genomic_DNA"/>
</dbReference>
<dbReference type="PANTHER" id="PTHR35004">
    <property type="entry name" value="TRANSPOSASE RV3428C-RELATED"/>
    <property type="match status" value="1"/>
</dbReference>
<keyword evidence="3" id="KW-0238">DNA-binding</keyword>
<organism evidence="7 8">
    <name type="scientific">Malaciobacter pacificus</name>
    <dbReference type="NCBI Taxonomy" id="1080223"/>
    <lineage>
        <taxon>Bacteria</taxon>
        <taxon>Pseudomonadati</taxon>
        <taxon>Campylobacterota</taxon>
        <taxon>Epsilonproteobacteria</taxon>
        <taxon>Campylobacterales</taxon>
        <taxon>Arcobacteraceae</taxon>
        <taxon>Malaciobacter</taxon>
    </lineage>
</organism>
<dbReference type="InterPro" id="IPR036397">
    <property type="entry name" value="RNaseH_sf"/>
</dbReference>
<evidence type="ECO:0000256" key="2">
    <source>
        <dbReference type="ARBA" id="ARBA00022578"/>
    </source>
</evidence>
<dbReference type="Gene3D" id="3.30.420.10">
    <property type="entry name" value="Ribonuclease H-like superfamily/Ribonuclease H"/>
    <property type="match status" value="1"/>
</dbReference>
<keyword evidence="8" id="KW-1185">Reference proteome</keyword>
<feature type="domain" description="HTH IS21-type" evidence="5">
    <location>
        <begin position="5"/>
        <end position="66"/>
    </location>
</feature>
<dbReference type="Gene3D" id="1.10.10.60">
    <property type="entry name" value="Homeodomain-like"/>
    <property type="match status" value="1"/>
</dbReference>
<reference evidence="8" key="2">
    <citation type="submission" date="2019-09" db="EMBL/GenBank/DDBJ databases">
        <title>Complete genome sequencing of four Arcobacter species reveals a diverse suite of mobile elements.</title>
        <authorList>
            <person name="On S.L.W."/>
            <person name="Miller W.G."/>
            <person name="Biggs P."/>
            <person name="Cornelius A."/>
            <person name="Vandamme P."/>
        </authorList>
    </citation>
    <scope>NUCLEOTIDE SEQUENCE [LARGE SCALE GENOMIC DNA]</scope>
    <source>
        <strain evidence="8">LMG 26638</strain>
    </source>
</reference>
<reference evidence="7 8" key="1">
    <citation type="submission" date="2019-09" db="EMBL/GenBank/DDBJ databases">
        <title>Complete genome sequencing of four Arcobacter species reveals a diverse suite of mobile elements.</title>
        <authorList>
            <person name="Miller W.G."/>
            <person name="Yee E."/>
            <person name="Bono J.L."/>
        </authorList>
    </citation>
    <scope>NUCLEOTIDE SEQUENCE [LARGE SCALE GENOMIC DNA]</scope>
    <source>
        <strain evidence="7 8">LMG 26638</strain>
    </source>
</reference>
<dbReference type="InterPro" id="IPR017894">
    <property type="entry name" value="HTH_IS21_transposase_type"/>
</dbReference>
<keyword evidence="4" id="KW-0233">DNA recombination</keyword>
<proteinExistence type="inferred from homology"/>
<accession>A0A5C2HB47</accession>
<dbReference type="Pfam" id="PF00665">
    <property type="entry name" value="rve"/>
    <property type="match status" value="1"/>
</dbReference>
<dbReference type="KEGG" id="apai:APAC_2537"/>
<name>A0A5C2HB47_9BACT</name>
<dbReference type="GO" id="GO:0006310">
    <property type="term" value="P:DNA recombination"/>
    <property type="evidence" value="ECO:0007669"/>
    <property type="project" value="UniProtKB-KW"/>
</dbReference>
<comment type="similarity">
    <text evidence="1">Belongs to the transposase IS21/IS408/IS1162 family.</text>
</comment>
<dbReference type="SUPFAM" id="SSF53098">
    <property type="entry name" value="Ribonuclease H-like"/>
    <property type="match status" value="1"/>
</dbReference>
<evidence type="ECO:0000259" key="6">
    <source>
        <dbReference type="PROSITE" id="PS50994"/>
    </source>
</evidence>
<gene>
    <name evidence="7" type="ORF">APAC_2537</name>
</gene>
<dbReference type="RefSeq" id="WP_130234471.1">
    <property type="nucleotide sequence ID" value="NZ_BMEF01000041.1"/>
</dbReference>
<dbReference type="PROSITE" id="PS50531">
    <property type="entry name" value="HTH_IS21"/>
    <property type="match status" value="1"/>
</dbReference>
<dbReference type="PROSITE" id="PS50994">
    <property type="entry name" value="INTEGRASE"/>
    <property type="match status" value="1"/>
</dbReference>
<dbReference type="Proteomes" id="UP000322726">
    <property type="component" value="Chromosome"/>
</dbReference>
<evidence type="ECO:0000256" key="4">
    <source>
        <dbReference type="ARBA" id="ARBA00023172"/>
    </source>
</evidence>
<dbReference type="PANTHER" id="PTHR35004:SF6">
    <property type="entry name" value="TRANSPOSASE"/>
    <property type="match status" value="1"/>
</dbReference>
<keyword evidence="2" id="KW-0815">Transposition</keyword>